<gene>
    <name evidence="1" type="ORF">COU29_01965</name>
</gene>
<organism evidence="1 2">
    <name type="scientific">Candidatus Magasanikbacteria bacterium CG10_big_fil_rev_8_21_14_0_10_36_32</name>
    <dbReference type="NCBI Taxonomy" id="1974646"/>
    <lineage>
        <taxon>Bacteria</taxon>
        <taxon>Candidatus Magasanikiibacteriota</taxon>
    </lineage>
</organism>
<dbReference type="AlphaFoldDB" id="A0A2M6W6V3"/>
<dbReference type="EMBL" id="PFBV01000003">
    <property type="protein sequence ID" value="PIT88528.1"/>
    <property type="molecule type" value="Genomic_DNA"/>
</dbReference>
<proteinExistence type="predicted"/>
<name>A0A2M6W6V3_9BACT</name>
<evidence type="ECO:0000313" key="2">
    <source>
        <dbReference type="Proteomes" id="UP000231426"/>
    </source>
</evidence>
<comment type="caution">
    <text evidence="1">The sequence shown here is derived from an EMBL/GenBank/DDBJ whole genome shotgun (WGS) entry which is preliminary data.</text>
</comment>
<evidence type="ECO:0000313" key="1">
    <source>
        <dbReference type="EMBL" id="PIT88528.1"/>
    </source>
</evidence>
<protein>
    <submittedName>
        <fullName evidence="1">Uncharacterized protein</fullName>
    </submittedName>
</protein>
<dbReference type="Proteomes" id="UP000231426">
    <property type="component" value="Unassembled WGS sequence"/>
</dbReference>
<sequence>MDEREDLTSKFVGVRDIWQVRIVFFKNYFLKLNLKKSRLCGTFNFGLIIFTHEMRENENKNYHNDIGTSDSGISEDLLQGFKAYNECNGNSNHYQINFIIRFF</sequence>
<reference evidence="2" key="1">
    <citation type="submission" date="2017-09" db="EMBL/GenBank/DDBJ databases">
        <title>Depth-based differentiation of microbial function through sediment-hosted aquifers and enrichment of novel symbionts in the deep terrestrial subsurface.</title>
        <authorList>
            <person name="Probst A.J."/>
            <person name="Ladd B."/>
            <person name="Jarett J.K."/>
            <person name="Geller-Mcgrath D.E."/>
            <person name="Sieber C.M.K."/>
            <person name="Emerson J.B."/>
            <person name="Anantharaman K."/>
            <person name="Thomas B.C."/>
            <person name="Malmstrom R."/>
            <person name="Stieglmeier M."/>
            <person name="Klingl A."/>
            <person name="Woyke T."/>
            <person name="Ryan C.M."/>
            <person name="Banfield J.F."/>
        </authorList>
    </citation>
    <scope>NUCLEOTIDE SEQUENCE [LARGE SCALE GENOMIC DNA]</scope>
</reference>
<accession>A0A2M6W6V3</accession>